<dbReference type="AlphaFoldDB" id="A0A136IIX5"/>
<evidence type="ECO:0000313" key="1">
    <source>
        <dbReference type="EMBL" id="KXJ84903.1"/>
    </source>
</evidence>
<proteinExistence type="predicted"/>
<feature type="non-terminal residue" evidence="1">
    <location>
        <position position="177"/>
    </location>
</feature>
<dbReference type="InParanoid" id="A0A136IIX5"/>
<dbReference type="Proteomes" id="UP000070501">
    <property type="component" value="Unassembled WGS sequence"/>
</dbReference>
<dbReference type="EMBL" id="KQ964313">
    <property type="protein sequence ID" value="KXJ84903.1"/>
    <property type="molecule type" value="Genomic_DNA"/>
</dbReference>
<organism evidence="1 2">
    <name type="scientific">Microdochium bolleyi</name>
    <dbReference type="NCBI Taxonomy" id="196109"/>
    <lineage>
        <taxon>Eukaryota</taxon>
        <taxon>Fungi</taxon>
        <taxon>Dikarya</taxon>
        <taxon>Ascomycota</taxon>
        <taxon>Pezizomycotina</taxon>
        <taxon>Sordariomycetes</taxon>
        <taxon>Xylariomycetidae</taxon>
        <taxon>Xylariales</taxon>
        <taxon>Microdochiaceae</taxon>
        <taxon>Microdochium</taxon>
    </lineage>
</organism>
<protein>
    <submittedName>
        <fullName evidence="1">Uncharacterized protein</fullName>
    </submittedName>
</protein>
<reference evidence="2" key="1">
    <citation type="submission" date="2016-02" db="EMBL/GenBank/DDBJ databases">
        <title>Draft genome sequence of Microdochium bolleyi, a fungal endophyte of beachgrass.</title>
        <authorList>
            <consortium name="DOE Joint Genome Institute"/>
            <person name="David A.S."/>
            <person name="May G."/>
            <person name="Haridas S."/>
            <person name="Lim J."/>
            <person name="Wang M."/>
            <person name="Labutti K."/>
            <person name="Lipzen A."/>
            <person name="Barry K."/>
            <person name="Grigoriev I.V."/>
        </authorList>
    </citation>
    <scope>NUCLEOTIDE SEQUENCE [LARGE SCALE GENOMIC DNA]</scope>
    <source>
        <strain evidence="2">J235TASD1</strain>
    </source>
</reference>
<dbReference type="OrthoDB" id="5599753at2759"/>
<evidence type="ECO:0000313" key="2">
    <source>
        <dbReference type="Proteomes" id="UP000070501"/>
    </source>
</evidence>
<gene>
    <name evidence="1" type="ORF">Micbo1qcDRAFT_169843</name>
</gene>
<name>A0A136IIX5_9PEZI</name>
<keyword evidence="2" id="KW-1185">Reference proteome</keyword>
<accession>A0A136IIX5</accession>
<sequence>MSMFAVYTPQAYLMRLHPAVRRHSGYSSTSGGLARPGVAAKHEVAAGDTFATSYLAKCDFIPGDRVCGVYVVEERREVRKGQDDIGVEVILRLSPPGGKEAWKDAPSGLLKLGVQEVFDEFEDHEKTGENTTNSAATRRIQFVNETVLWRASKENPVFLETGLGRWMHSLMAGWLVV</sequence>